<feature type="transmembrane region" description="Helical" evidence="12">
    <location>
        <begin position="131"/>
        <end position="150"/>
    </location>
</feature>
<evidence type="ECO:0000256" key="6">
    <source>
        <dbReference type="ARBA" id="ARBA00023002"/>
    </source>
</evidence>
<protein>
    <submittedName>
        <fullName evidence="13">COX15/CtaA family protein</fullName>
    </submittedName>
</protein>
<feature type="transmembrane region" description="Helical" evidence="12">
    <location>
        <begin position="247"/>
        <end position="265"/>
    </location>
</feature>
<comment type="pathway">
    <text evidence="11">Porphyrin-containing compound metabolism.</text>
</comment>
<reference evidence="13 14" key="1">
    <citation type="submission" date="2022-07" db="EMBL/GenBank/DDBJ databases">
        <title>Novel species in genus cellulomonas.</title>
        <authorList>
            <person name="Ye L."/>
        </authorList>
    </citation>
    <scope>NUCLEOTIDE SEQUENCE [LARGE SCALE GENOMIC DNA]</scope>
    <source>
        <strain evidence="14">zg-Y338</strain>
    </source>
</reference>
<evidence type="ECO:0000256" key="11">
    <source>
        <dbReference type="ARBA" id="ARBA00023444"/>
    </source>
</evidence>
<dbReference type="InterPro" id="IPR003780">
    <property type="entry name" value="COX15/CtaA_fam"/>
</dbReference>
<feature type="transmembrane region" description="Helical" evidence="12">
    <location>
        <begin position="18"/>
        <end position="39"/>
    </location>
</feature>
<evidence type="ECO:0000256" key="8">
    <source>
        <dbReference type="ARBA" id="ARBA00023133"/>
    </source>
</evidence>
<evidence type="ECO:0000256" key="10">
    <source>
        <dbReference type="ARBA" id="ARBA00023157"/>
    </source>
</evidence>
<feature type="transmembrane region" description="Helical" evidence="12">
    <location>
        <begin position="104"/>
        <end position="125"/>
    </location>
</feature>
<proteinExistence type="predicted"/>
<evidence type="ECO:0000256" key="5">
    <source>
        <dbReference type="ARBA" id="ARBA00022989"/>
    </source>
</evidence>
<dbReference type="Pfam" id="PF02628">
    <property type="entry name" value="COX15-CtaA"/>
    <property type="match status" value="1"/>
</dbReference>
<keyword evidence="10" id="KW-1015">Disulfide bond</keyword>
<dbReference type="PANTHER" id="PTHR35457:SF1">
    <property type="entry name" value="HEME A SYNTHASE"/>
    <property type="match status" value="1"/>
</dbReference>
<keyword evidence="6" id="KW-0560">Oxidoreductase</keyword>
<evidence type="ECO:0000313" key="14">
    <source>
        <dbReference type="Proteomes" id="UP001316189"/>
    </source>
</evidence>
<sequence>MTPGLPATRRDVWRRRAIIANLVAQIGIVVTGGAVRLTASGLGCSTWPMCEPGAFTPVRHAAATGHSFIEFGNRTLTGVLGVIAVAVAVLVWTNRSRGLGYRRLGLAPLIGVALQAVVGGITVLLHLHPAVVAMHMLISLGLIAASTLLLRREDEGDEAPRALVGPAVVRTGWVLAGVAVVLLCLGVVVTGAGPHGGDEEVAYRFAVDPALMSRVHAAAVWAFCAVLAVMLAALWRTGAPRTARRSGIMLGAVTLAQGLIGYVQYFTGLPALLVGLHMLGAGLLTAALTWFLLTLRSRGQLPSDDAAPAPVEASSAV</sequence>
<feature type="transmembrane region" description="Helical" evidence="12">
    <location>
        <begin position="271"/>
        <end position="293"/>
    </location>
</feature>
<keyword evidence="3 12" id="KW-0812">Transmembrane</keyword>
<keyword evidence="8" id="KW-0350">Heme biosynthesis</keyword>
<keyword evidence="14" id="KW-1185">Reference proteome</keyword>
<keyword evidence="4" id="KW-0479">Metal-binding</keyword>
<evidence type="ECO:0000256" key="9">
    <source>
        <dbReference type="ARBA" id="ARBA00023136"/>
    </source>
</evidence>
<evidence type="ECO:0000313" key="13">
    <source>
        <dbReference type="EMBL" id="UUI76967.1"/>
    </source>
</evidence>
<dbReference type="Proteomes" id="UP001316189">
    <property type="component" value="Chromosome"/>
</dbReference>
<name>A0ABY5L2E9_9CELL</name>
<evidence type="ECO:0000256" key="12">
    <source>
        <dbReference type="SAM" id="Phobius"/>
    </source>
</evidence>
<keyword evidence="9 12" id="KW-0472">Membrane</keyword>
<dbReference type="InterPro" id="IPR050450">
    <property type="entry name" value="COX15/CtaA_HemeA_synthase"/>
</dbReference>
<evidence type="ECO:0000256" key="3">
    <source>
        <dbReference type="ARBA" id="ARBA00022692"/>
    </source>
</evidence>
<dbReference type="PANTHER" id="PTHR35457">
    <property type="entry name" value="HEME A SYNTHASE"/>
    <property type="match status" value="1"/>
</dbReference>
<feature type="transmembrane region" description="Helical" evidence="12">
    <location>
        <begin position="75"/>
        <end position="92"/>
    </location>
</feature>
<organism evidence="13 14">
    <name type="scientific">Cellulomonas chengniuliangii</name>
    <dbReference type="NCBI Taxonomy" id="2968084"/>
    <lineage>
        <taxon>Bacteria</taxon>
        <taxon>Bacillati</taxon>
        <taxon>Actinomycetota</taxon>
        <taxon>Actinomycetes</taxon>
        <taxon>Micrococcales</taxon>
        <taxon>Cellulomonadaceae</taxon>
        <taxon>Cellulomonas</taxon>
    </lineage>
</organism>
<keyword evidence="7" id="KW-0408">Iron</keyword>
<feature type="transmembrane region" description="Helical" evidence="12">
    <location>
        <begin position="215"/>
        <end position="235"/>
    </location>
</feature>
<evidence type="ECO:0000256" key="4">
    <source>
        <dbReference type="ARBA" id="ARBA00022723"/>
    </source>
</evidence>
<evidence type="ECO:0000256" key="2">
    <source>
        <dbReference type="ARBA" id="ARBA00022475"/>
    </source>
</evidence>
<evidence type="ECO:0000256" key="7">
    <source>
        <dbReference type="ARBA" id="ARBA00023004"/>
    </source>
</evidence>
<evidence type="ECO:0000256" key="1">
    <source>
        <dbReference type="ARBA" id="ARBA00004141"/>
    </source>
</evidence>
<feature type="transmembrane region" description="Helical" evidence="12">
    <location>
        <begin position="171"/>
        <end position="195"/>
    </location>
</feature>
<keyword evidence="2" id="KW-1003">Cell membrane</keyword>
<accession>A0ABY5L2E9</accession>
<keyword evidence="5 12" id="KW-1133">Transmembrane helix</keyword>
<comment type="subcellular location">
    <subcellularLocation>
        <location evidence="1">Membrane</location>
        <topology evidence="1">Multi-pass membrane protein</topology>
    </subcellularLocation>
</comment>
<dbReference type="EMBL" id="CP101988">
    <property type="protein sequence ID" value="UUI76967.1"/>
    <property type="molecule type" value="Genomic_DNA"/>
</dbReference>
<gene>
    <name evidence="13" type="ORF">NP064_09445</name>
</gene>